<comment type="caution">
    <text evidence="1">The sequence shown here is derived from an EMBL/GenBank/DDBJ whole genome shotgun (WGS) entry which is preliminary data.</text>
</comment>
<dbReference type="Proteomes" id="UP000022910">
    <property type="component" value="Unassembled WGS sequence"/>
</dbReference>
<dbReference type="PANTHER" id="PTHR45786:SF74">
    <property type="entry name" value="ATP-DEPENDENT DNA HELICASE"/>
    <property type="match status" value="1"/>
</dbReference>
<name>A0A015NDP5_RHIIW</name>
<sequence>MNMNREVFKERQRILNAERQQHFRNQNQKCPSEKKNIPITRPTKKTKKVGNEVNQLAQIPKAHIYPWVSTGLERHLLGQMNHRCGKCGAMMWIDETVNKSSKSPVFTICCANGKVILPLLQELPYPLNILLLENNPHSPNIDHQITGAGGVYTFRIHGEIYHRIGTLLPNPENPPSFAQIYIYDTDHEINNRLSVIPNLDFNILIELQQMLHEINPYVNIFHQAGQLLRNDPLLDLRLAIIDNRTRDS</sequence>
<organism evidence="1 2">
    <name type="scientific">Rhizophagus irregularis (strain DAOM 197198w)</name>
    <name type="common">Glomus intraradices</name>
    <dbReference type="NCBI Taxonomy" id="1432141"/>
    <lineage>
        <taxon>Eukaryota</taxon>
        <taxon>Fungi</taxon>
        <taxon>Fungi incertae sedis</taxon>
        <taxon>Mucoromycota</taxon>
        <taxon>Glomeromycotina</taxon>
        <taxon>Glomeromycetes</taxon>
        <taxon>Glomerales</taxon>
        <taxon>Glomeraceae</taxon>
        <taxon>Rhizophagus</taxon>
    </lineage>
</organism>
<accession>A0A015NDP5</accession>
<proteinExistence type="predicted"/>
<dbReference type="STRING" id="1432141.A0A015NDP5"/>
<gene>
    <name evidence="1" type="ORF">RirG_024370</name>
</gene>
<dbReference type="AlphaFoldDB" id="A0A015NDP5"/>
<reference evidence="1 2" key="1">
    <citation type="submission" date="2014-02" db="EMBL/GenBank/DDBJ databases">
        <title>Single nucleus genome sequencing reveals high similarity among nuclei of an endomycorrhizal fungus.</title>
        <authorList>
            <person name="Lin K."/>
            <person name="Geurts R."/>
            <person name="Zhang Z."/>
            <person name="Limpens E."/>
            <person name="Saunders D.G."/>
            <person name="Mu D."/>
            <person name="Pang E."/>
            <person name="Cao H."/>
            <person name="Cha H."/>
            <person name="Lin T."/>
            <person name="Zhou Q."/>
            <person name="Shang Y."/>
            <person name="Li Y."/>
            <person name="Ivanov S."/>
            <person name="Sharma T."/>
            <person name="Velzen R.V."/>
            <person name="Ruijter N.D."/>
            <person name="Aanen D.K."/>
            <person name="Win J."/>
            <person name="Kamoun S."/>
            <person name="Bisseling T."/>
            <person name="Huang S."/>
        </authorList>
    </citation>
    <scope>NUCLEOTIDE SEQUENCE [LARGE SCALE GENOMIC DNA]</scope>
    <source>
        <strain evidence="2">DAOM197198w</strain>
    </source>
</reference>
<evidence type="ECO:0000313" key="1">
    <source>
        <dbReference type="EMBL" id="EXX77378.1"/>
    </source>
</evidence>
<dbReference type="HOGENOM" id="CLU_1120637_0_0_1"/>
<dbReference type="PANTHER" id="PTHR45786">
    <property type="entry name" value="DNA BINDING PROTEIN-LIKE"/>
    <property type="match status" value="1"/>
</dbReference>
<dbReference type="EMBL" id="JEMT01011144">
    <property type="protein sequence ID" value="EXX77378.1"/>
    <property type="molecule type" value="Genomic_DNA"/>
</dbReference>
<keyword evidence="2" id="KW-1185">Reference proteome</keyword>
<evidence type="ECO:0000313" key="2">
    <source>
        <dbReference type="Proteomes" id="UP000022910"/>
    </source>
</evidence>
<protein>
    <submittedName>
        <fullName evidence="1">Uncharacterized protein</fullName>
    </submittedName>
</protein>
<dbReference type="OrthoDB" id="1748060at2759"/>